<evidence type="ECO:0000313" key="1">
    <source>
        <dbReference type="EMBL" id="GAQ92319.1"/>
    </source>
</evidence>
<dbReference type="PANTHER" id="PTHR36776:SF1">
    <property type="entry name" value="EXPRESSED PROTEIN"/>
    <property type="match status" value="1"/>
</dbReference>
<dbReference type="EMBL" id="DF237928">
    <property type="protein sequence ID" value="GAQ92319.1"/>
    <property type="molecule type" value="Genomic_DNA"/>
</dbReference>
<dbReference type="Proteomes" id="UP000054558">
    <property type="component" value="Unassembled WGS sequence"/>
</dbReference>
<protein>
    <submittedName>
        <fullName evidence="1">Uncharacterized protein</fullName>
    </submittedName>
</protein>
<keyword evidence="2" id="KW-1185">Reference proteome</keyword>
<dbReference type="OrthoDB" id="41419at2759"/>
<reference evidence="1 2" key="1">
    <citation type="journal article" date="2014" name="Nat. Commun.">
        <title>Klebsormidium flaccidum genome reveals primary factors for plant terrestrial adaptation.</title>
        <authorList>
            <person name="Hori K."/>
            <person name="Maruyama F."/>
            <person name="Fujisawa T."/>
            <person name="Togashi T."/>
            <person name="Yamamoto N."/>
            <person name="Seo M."/>
            <person name="Sato S."/>
            <person name="Yamada T."/>
            <person name="Mori H."/>
            <person name="Tajima N."/>
            <person name="Moriyama T."/>
            <person name="Ikeuchi M."/>
            <person name="Watanabe M."/>
            <person name="Wada H."/>
            <person name="Kobayashi K."/>
            <person name="Saito M."/>
            <person name="Masuda T."/>
            <person name="Sasaki-Sekimoto Y."/>
            <person name="Mashiguchi K."/>
            <person name="Awai K."/>
            <person name="Shimojima M."/>
            <person name="Masuda S."/>
            <person name="Iwai M."/>
            <person name="Nobusawa T."/>
            <person name="Narise T."/>
            <person name="Kondo S."/>
            <person name="Saito H."/>
            <person name="Sato R."/>
            <person name="Murakawa M."/>
            <person name="Ihara Y."/>
            <person name="Oshima-Yamada Y."/>
            <person name="Ohtaka K."/>
            <person name="Satoh M."/>
            <person name="Sonobe K."/>
            <person name="Ishii M."/>
            <person name="Ohtani R."/>
            <person name="Kanamori-Sato M."/>
            <person name="Honoki R."/>
            <person name="Miyazaki D."/>
            <person name="Mochizuki H."/>
            <person name="Umetsu J."/>
            <person name="Higashi K."/>
            <person name="Shibata D."/>
            <person name="Kamiya Y."/>
            <person name="Sato N."/>
            <person name="Nakamura Y."/>
            <person name="Tabata S."/>
            <person name="Ida S."/>
            <person name="Kurokawa K."/>
            <person name="Ohta H."/>
        </authorList>
    </citation>
    <scope>NUCLEOTIDE SEQUENCE [LARGE SCALE GENOMIC DNA]</scope>
    <source>
        <strain evidence="1 2">NIES-2285</strain>
    </source>
</reference>
<sequence length="148" mass="16434">MAPQQCQLYANFGRATTCRTRVFGPKAIGKVGSARLLASRDSAGDGGVAASRVTVEEASMESEWLKVKLKQWLDDEYCPEPANEDISERCKRVYYRCLLEGVNDAGDILVEFIRDLETFSFKESFHGPFTAANAAIALIMERIDTQDS</sequence>
<evidence type="ECO:0000313" key="2">
    <source>
        <dbReference type="Proteomes" id="UP000054558"/>
    </source>
</evidence>
<gene>
    <name evidence="1" type="ORF">KFL_009790010</name>
</gene>
<dbReference type="STRING" id="105231.A0A1Y1IS20"/>
<dbReference type="PANTHER" id="PTHR36776">
    <property type="entry name" value="EXPRESSED PROTEIN"/>
    <property type="match status" value="1"/>
</dbReference>
<dbReference type="AlphaFoldDB" id="A0A1Y1IS20"/>
<proteinExistence type="predicted"/>
<accession>A0A1Y1IS20</accession>
<organism evidence="1 2">
    <name type="scientific">Klebsormidium nitens</name>
    <name type="common">Green alga</name>
    <name type="synonym">Ulothrix nitens</name>
    <dbReference type="NCBI Taxonomy" id="105231"/>
    <lineage>
        <taxon>Eukaryota</taxon>
        <taxon>Viridiplantae</taxon>
        <taxon>Streptophyta</taxon>
        <taxon>Klebsormidiophyceae</taxon>
        <taxon>Klebsormidiales</taxon>
        <taxon>Klebsormidiaceae</taxon>
        <taxon>Klebsormidium</taxon>
    </lineage>
</organism>
<name>A0A1Y1IS20_KLENI</name>